<dbReference type="AlphaFoldDB" id="A0A7C8M5J2"/>
<dbReference type="Proteomes" id="UP000481861">
    <property type="component" value="Unassembled WGS sequence"/>
</dbReference>
<organism evidence="2 3">
    <name type="scientific">Massariosphaeria phaeospora</name>
    <dbReference type="NCBI Taxonomy" id="100035"/>
    <lineage>
        <taxon>Eukaryota</taxon>
        <taxon>Fungi</taxon>
        <taxon>Dikarya</taxon>
        <taxon>Ascomycota</taxon>
        <taxon>Pezizomycotina</taxon>
        <taxon>Dothideomycetes</taxon>
        <taxon>Pleosporomycetidae</taxon>
        <taxon>Pleosporales</taxon>
        <taxon>Pleosporales incertae sedis</taxon>
        <taxon>Massariosphaeria</taxon>
    </lineage>
</organism>
<gene>
    <name evidence="2" type="ORF">BDV95DRAFT_498185</name>
</gene>
<keyword evidence="3" id="KW-1185">Reference proteome</keyword>
<dbReference type="Pfam" id="PF08238">
    <property type="entry name" value="Sel1"/>
    <property type="match status" value="3"/>
</dbReference>
<feature type="compositionally biased region" description="Basic and acidic residues" evidence="1">
    <location>
        <begin position="1"/>
        <end position="17"/>
    </location>
</feature>
<dbReference type="SMART" id="SM00671">
    <property type="entry name" value="SEL1"/>
    <property type="match status" value="3"/>
</dbReference>
<evidence type="ECO:0000313" key="2">
    <source>
        <dbReference type="EMBL" id="KAF2869258.1"/>
    </source>
</evidence>
<dbReference type="OrthoDB" id="2148946at2759"/>
<feature type="region of interest" description="Disordered" evidence="1">
    <location>
        <begin position="1"/>
        <end position="185"/>
    </location>
</feature>
<dbReference type="GO" id="GO:0010972">
    <property type="term" value="P:negative regulation of G2/M transition of mitotic cell cycle"/>
    <property type="evidence" value="ECO:0007669"/>
    <property type="project" value="TreeGrafter"/>
</dbReference>
<dbReference type="EMBL" id="JAADJZ010000016">
    <property type="protein sequence ID" value="KAF2869258.1"/>
    <property type="molecule type" value="Genomic_DNA"/>
</dbReference>
<protein>
    <recommendedName>
        <fullName evidence="4">HCP-like protein</fullName>
    </recommendedName>
</protein>
<dbReference type="Gene3D" id="1.25.40.10">
    <property type="entry name" value="Tetratricopeptide repeat domain"/>
    <property type="match status" value="1"/>
</dbReference>
<proteinExistence type="predicted"/>
<dbReference type="InterPro" id="IPR006597">
    <property type="entry name" value="Sel1-like"/>
</dbReference>
<feature type="compositionally biased region" description="Basic and acidic residues" evidence="1">
    <location>
        <begin position="91"/>
        <end position="102"/>
    </location>
</feature>
<accession>A0A7C8M5J2</accession>
<dbReference type="InterPro" id="IPR052945">
    <property type="entry name" value="Mitotic_Regulator"/>
</dbReference>
<dbReference type="SUPFAM" id="SSF81901">
    <property type="entry name" value="HCP-like"/>
    <property type="match status" value="1"/>
</dbReference>
<feature type="compositionally biased region" description="Polar residues" evidence="1">
    <location>
        <begin position="147"/>
        <end position="160"/>
    </location>
</feature>
<reference evidence="2 3" key="1">
    <citation type="submission" date="2020-01" db="EMBL/GenBank/DDBJ databases">
        <authorList>
            <consortium name="DOE Joint Genome Institute"/>
            <person name="Haridas S."/>
            <person name="Albert R."/>
            <person name="Binder M."/>
            <person name="Bloem J."/>
            <person name="Labutti K."/>
            <person name="Salamov A."/>
            <person name="Andreopoulos B."/>
            <person name="Baker S.E."/>
            <person name="Barry K."/>
            <person name="Bills G."/>
            <person name="Bluhm B.H."/>
            <person name="Cannon C."/>
            <person name="Castanera R."/>
            <person name="Culley D.E."/>
            <person name="Daum C."/>
            <person name="Ezra D."/>
            <person name="Gonzalez J.B."/>
            <person name="Henrissat B."/>
            <person name="Kuo A."/>
            <person name="Liang C."/>
            <person name="Lipzen A."/>
            <person name="Lutzoni F."/>
            <person name="Magnuson J."/>
            <person name="Mondo S."/>
            <person name="Nolan M."/>
            <person name="Ohm R."/>
            <person name="Pangilinan J."/>
            <person name="Park H.-J.H."/>
            <person name="Ramirez L."/>
            <person name="Alfaro M."/>
            <person name="Sun H."/>
            <person name="Tritt A."/>
            <person name="Yoshinaga Y."/>
            <person name="Zwiers L.-H.L."/>
            <person name="Turgeon B.G."/>
            <person name="Goodwin S.B."/>
            <person name="Spatafora J.W."/>
            <person name="Crous P.W."/>
            <person name="Grigoriev I.V."/>
        </authorList>
    </citation>
    <scope>NUCLEOTIDE SEQUENCE [LARGE SCALE GENOMIC DNA]</scope>
    <source>
        <strain evidence="2 3">CBS 611.86</strain>
    </source>
</reference>
<dbReference type="GO" id="GO:0032153">
    <property type="term" value="C:cell division site"/>
    <property type="evidence" value="ECO:0007669"/>
    <property type="project" value="TreeGrafter"/>
</dbReference>
<evidence type="ECO:0008006" key="4">
    <source>
        <dbReference type="Google" id="ProtNLM"/>
    </source>
</evidence>
<sequence length="355" mass="38802">MTLKDLLKKKEKIKDEGTTPQAEPKVPMLSPSIPEFTFMRTTTTTQEAIEPPSFPGDPTRPQPPLLSPEPPRGKLGRFRRHSNAAQTAPGGEEHKAKGEHRLSHAFGRTRSATSVNVPENLPEVGGDGVARNEEEEAKWEKRATLLARSNTLKKSPNTTPRIELPDPIGEGRRSRSASVSTPADEENIQEAIRLHEKGNLEASTAMFGRLADPNGTNNALSQVLYGLALRRHGWGCVPDQEQAVTYLSYAASNSAEIESQALSAGMKKGGSAKGELILAMYELANCFRNGWGIKKDPVAAKQYYETAANLGDTDGMNEVAWCYLEGFGTKKDKFKAAQFLRLAEQKGSKTLGNTW</sequence>
<name>A0A7C8M5J2_9PLEO</name>
<feature type="compositionally biased region" description="Pro residues" evidence="1">
    <location>
        <begin position="52"/>
        <end position="70"/>
    </location>
</feature>
<dbReference type="PANTHER" id="PTHR43628:SF1">
    <property type="entry name" value="CHITIN SYNTHASE REGULATORY FACTOR 2-RELATED"/>
    <property type="match status" value="1"/>
</dbReference>
<comment type="caution">
    <text evidence="2">The sequence shown here is derived from an EMBL/GenBank/DDBJ whole genome shotgun (WGS) entry which is preliminary data.</text>
</comment>
<evidence type="ECO:0000313" key="3">
    <source>
        <dbReference type="Proteomes" id="UP000481861"/>
    </source>
</evidence>
<dbReference type="InterPro" id="IPR011990">
    <property type="entry name" value="TPR-like_helical_dom_sf"/>
</dbReference>
<dbReference type="PANTHER" id="PTHR43628">
    <property type="entry name" value="ACTIVATOR OF C KINASE PROTEIN 1-RELATED"/>
    <property type="match status" value="1"/>
</dbReference>
<evidence type="ECO:0000256" key="1">
    <source>
        <dbReference type="SAM" id="MobiDB-lite"/>
    </source>
</evidence>